<name>A0A6C0DJX7_9ZZZZ</name>
<organism evidence="1">
    <name type="scientific">viral metagenome</name>
    <dbReference type="NCBI Taxonomy" id="1070528"/>
    <lineage>
        <taxon>unclassified sequences</taxon>
        <taxon>metagenomes</taxon>
        <taxon>organismal metagenomes</taxon>
    </lineage>
</organism>
<evidence type="ECO:0000313" key="1">
    <source>
        <dbReference type="EMBL" id="QHT16863.1"/>
    </source>
</evidence>
<proteinExistence type="predicted"/>
<reference evidence="1" key="1">
    <citation type="journal article" date="2020" name="Nature">
        <title>Giant virus diversity and host interactions through global metagenomics.</title>
        <authorList>
            <person name="Schulz F."/>
            <person name="Roux S."/>
            <person name="Paez-Espino D."/>
            <person name="Jungbluth S."/>
            <person name="Walsh D.A."/>
            <person name="Denef V.J."/>
            <person name="McMahon K.D."/>
            <person name="Konstantinidis K.T."/>
            <person name="Eloe-Fadrosh E.A."/>
            <person name="Kyrpides N.C."/>
            <person name="Woyke T."/>
        </authorList>
    </citation>
    <scope>NUCLEOTIDE SEQUENCE</scope>
    <source>
        <strain evidence="1">GVMAG-M-3300023174-207</strain>
    </source>
</reference>
<accession>A0A6C0DJX7</accession>
<protein>
    <submittedName>
        <fullName evidence="1">Uncharacterized protein</fullName>
    </submittedName>
</protein>
<dbReference type="EMBL" id="MN739627">
    <property type="protein sequence ID" value="QHT16863.1"/>
    <property type="molecule type" value="Genomic_DNA"/>
</dbReference>
<sequence length="232" mass="27473">MKEKSKRQKEIIYPLLQECSSIQDDDFWKSLFCDLSRGKCPKGILIYNGIISSTNKRNGFTYNINDKIDPVETSEELINILKTNACIYSSNDIQTKEVSIQDFKTEYEALKNTDSWKKIPTRKMKENLILNYVFKIKKQYKLKNKATKGLYENIKGALFDYKSHKSEDVIMKNGEIYKILDFEYDNEYKNIYNARVEKYEEKIKENNKKDILGSKWEKYITNVIRSVIKEEI</sequence>
<dbReference type="AlphaFoldDB" id="A0A6C0DJX7"/>